<dbReference type="InterPro" id="IPR050832">
    <property type="entry name" value="Bact_Acetyltransf"/>
</dbReference>
<evidence type="ECO:0000313" key="5">
    <source>
        <dbReference type="Proteomes" id="UP001185755"/>
    </source>
</evidence>
<dbReference type="CDD" id="cd04301">
    <property type="entry name" value="NAT_SF"/>
    <property type="match status" value="1"/>
</dbReference>
<dbReference type="Pfam" id="PF00583">
    <property type="entry name" value="Acetyltransf_1"/>
    <property type="match status" value="1"/>
</dbReference>
<dbReference type="RefSeq" id="WP_317564131.1">
    <property type="nucleotide sequence ID" value="NZ_JAWLJX010000002.1"/>
</dbReference>
<proteinExistence type="predicted"/>
<accession>A0ABU4BBJ0</accession>
<organism evidence="4 5">
    <name type="scientific">Rhodococcoides yunnanense</name>
    <dbReference type="NCBI Taxonomy" id="278209"/>
    <lineage>
        <taxon>Bacteria</taxon>
        <taxon>Bacillati</taxon>
        <taxon>Actinomycetota</taxon>
        <taxon>Actinomycetes</taxon>
        <taxon>Mycobacteriales</taxon>
        <taxon>Nocardiaceae</taxon>
        <taxon>Rhodococcoides</taxon>
    </lineage>
</organism>
<dbReference type="GO" id="GO:0016746">
    <property type="term" value="F:acyltransferase activity"/>
    <property type="evidence" value="ECO:0007669"/>
    <property type="project" value="UniProtKB-KW"/>
</dbReference>
<dbReference type="EC" id="2.3.1.-" evidence="4"/>
<dbReference type="EMBL" id="JAWLJX010000002">
    <property type="protein sequence ID" value="MDV6261575.1"/>
    <property type="molecule type" value="Genomic_DNA"/>
</dbReference>
<reference evidence="4 5" key="1">
    <citation type="submission" date="2023-10" db="EMBL/GenBank/DDBJ databases">
        <title>Development of a sustainable strategy for remediation of hydrocarbon-contaminated territories based on the waste exchange concept.</title>
        <authorList>
            <person name="Krivoruchko A."/>
        </authorList>
    </citation>
    <scope>NUCLEOTIDE SEQUENCE [LARGE SCALE GENOMIC DNA]</scope>
    <source>
        <strain evidence="4 5">IEGM 1323</strain>
    </source>
</reference>
<name>A0ABU4BBJ0_9NOCA</name>
<dbReference type="SUPFAM" id="SSF55729">
    <property type="entry name" value="Acyl-CoA N-acyltransferases (Nat)"/>
    <property type="match status" value="1"/>
</dbReference>
<evidence type="ECO:0000313" key="4">
    <source>
        <dbReference type="EMBL" id="MDV6261575.1"/>
    </source>
</evidence>
<sequence>MTVRVATIDDAPGLAELAAVTFPLACPSGTRPEDIESFISNTLSVKHFQTYVADASKVVLVDDGAGRELLGYAMLIVGDPSDPHIRASLTHWPTLEVSKLYVRPTGHGTGVAGRLMTAALDHASQIGCAGSWLGVNQENERAQKFYRKHGFRIAGTKTFVVGGRTEDDYVMETELPVG</sequence>
<keyword evidence="2 4" id="KW-0012">Acyltransferase</keyword>
<keyword evidence="1 4" id="KW-0808">Transferase</keyword>
<evidence type="ECO:0000256" key="2">
    <source>
        <dbReference type="ARBA" id="ARBA00023315"/>
    </source>
</evidence>
<keyword evidence="5" id="KW-1185">Reference proteome</keyword>
<dbReference type="Gene3D" id="3.40.630.30">
    <property type="match status" value="1"/>
</dbReference>
<comment type="caution">
    <text evidence="4">The sequence shown here is derived from an EMBL/GenBank/DDBJ whole genome shotgun (WGS) entry which is preliminary data.</text>
</comment>
<evidence type="ECO:0000259" key="3">
    <source>
        <dbReference type="PROSITE" id="PS51186"/>
    </source>
</evidence>
<gene>
    <name evidence="4" type="ORF">R3P96_09490</name>
</gene>
<dbReference type="PROSITE" id="PS51186">
    <property type="entry name" value="GNAT"/>
    <property type="match status" value="1"/>
</dbReference>
<dbReference type="PANTHER" id="PTHR43877">
    <property type="entry name" value="AMINOALKYLPHOSPHONATE N-ACETYLTRANSFERASE-RELATED-RELATED"/>
    <property type="match status" value="1"/>
</dbReference>
<dbReference type="InterPro" id="IPR016181">
    <property type="entry name" value="Acyl_CoA_acyltransferase"/>
</dbReference>
<protein>
    <submittedName>
        <fullName evidence="4">N-acetyltransferase</fullName>
        <ecNumber evidence="4">2.3.1.-</ecNumber>
    </submittedName>
</protein>
<feature type="domain" description="N-acetyltransferase" evidence="3">
    <location>
        <begin position="1"/>
        <end position="176"/>
    </location>
</feature>
<dbReference type="InterPro" id="IPR000182">
    <property type="entry name" value="GNAT_dom"/>
</dbReference>
<evidence type="ECO:0000256" key="1">
    <source>
        <dbReference type="ARBA" id="ARBA00022679"/>
    </source>
</evidence>
<dbReference type="Proteomes" id="UP001185755">
    <property type="component" value="Unassembled WGS sequence"/>
</dbReference>